<dbReference type="Gene3D" id="3.30.70.100">
    <property type="match status" value="1"/>
</dbReference>
<dbReference type="Pfam" id="PF21088">
    <property type="entry name" value="MS_channel_1st"/>
    <property type="match status" value="1"/>
</dbReference>
<dbReference type="SUPFAM" id="SSF50182">
    <property type="entry name" value="Sm-like ribonucleoproteins"/>
    <property type="match status" value="1"/>
</dbReference>
<evidence type="ECO:0000259" key="8">
    <source>
        <dbReference type="Pfam" id="PF00924"/>
    </source>
</evidence>
<dbReference type="PANTHER" id="PTHR30347:SF1">
    <property type="entry name" value="MECHANOSENSITIVE CHANNEL MSCK"/>
    <property type="match status" value="1"/>
</dbReference>
<dbReference type="InterPro" id="IPR023408">
    <property type="entry name" value="MscS_beta-dom_sf"/>
</dbReference>
<feature type="transmembrane region" description="Helical" evidence="7">
    <location>
        <begin position="73"/>
        <end position="94"/>
    </location>
</feature>
<keyword evidence="6 7" id="KW-0472">Membrane</keyword>
<accession>A0A6B3STJ6</accession>
<keyword evidence="12" id="KW-1185">Reference proteome</keyword>
<protein>
    <submittedName>
        <fullName evidence="11">Mechanosensitive ion channel</fullName>
    </submittedName>
</protein>
<evidence type="ECO:0000256" key="6">
    <source>
        <dbReference type="ARBA" id="ARBA00023136"/>
    </source>
</evidence>
<dbReference type="Proteomes" id="UP000482155">
    <property type="component" value="Unassembled WGS sequence"/>
</dbReference>
<dbReference type="InterPro" id="IPR049142">
    <property type="entry name" value="MS_channel_1st"/>
</dbReference>
<dbReference type="InterPro" id="IPR011066">
    <property type="entry name" value="MscS_channel_C_sf"/>
</dbReference>
<dbReference type="InterPro" id="IPR006685">
    <property type="entry name" value="MscS_channel_2nd"/>
</dbReference>
<dbReference type="InterPro" id="IPR049278">
    <property type="entry name" value="MS_channel_C"/>
</dbReference>
<comment type="caution">
    <text evidence="11">The sequence shown here is derived from an EMBL/GenBank/DDBJ whole genome shotgun (WGS) entry which is preliminary data.</text>
</comment>
<evidence type="ECO:0000256" key="1">
    <source>
        <dbReference type="ARBA" id="ARBA00004651"/>
    </source>
</evidence>
<evidence type="ECO:0000256" key="2">
    <source>
        <dbReference type="ARBA" id="ARBA00008017"/>
    </source>
</evidence>
<dbReference type="AlphaFoldDB" id="A0A6B3STJ6"/>
<dbReference type="GO" id="GO:0005886">
    <property type="term" value="C:plasma membrane"/>
    <property type="evidence" value="ECO:0007669"/>
    <property type="project" value="UniProtKB-SubCell"/>
</dbReference>
<feature type="transmembrane region" description="Helical" evidence="7">
    <location>
        <begin position="100"/>
        <end position="127"/>
    </location>
</feature>
<dbReference type="Pfam" id="PF21082">
    <property type="entry name" value="MS_channel_3rd"/>
    <property type="match status" value="1"/>
</dbReference>
<dbReference type="InterPro" id="IPR010920">
    <property type="entry name" value="LSM_dom_sf"/>
</dbReference>
<sequence>MDRFLVLMSSAFQHDPLLFHIGKTEVTLSTMLTLVVGMTLLVIVSGWLRGLIADRLLAYGHVDVSTRYTIGSLVRYLVLVVGTMILMQTAGINLTALSVLAGAVGVGVGFGLQNIVSNFISGLIVMFERPVKIGDRVELGGVEGDVIEIGARATRLMTAEGSVIIMPNQKFITDPVKNWADGHDRSPLVLNLAVGRGSDMREVAALLHQAVDKHYSVEKRPAPQVLLTSVTGAATFRIIVWVNGSSQVRNQVMHELYLSILEALAAAGIALG</sequence>
<keyword evidence="4 7" id="KW-0812">Transmembrane</keyword>
<evidence type="ECO:0000256" key="3">
    <source>
        <dbReference type="ARBA" id="ARBA00022475"/>
    </source>
</evidence>
<name>A0A6B3STJ6_9BURK</name>
<feature type="domain" description="Mechanosensitive ion channel MscS C-terminal" evidence="9">
    <location>
        <begin position="192"/>
        <end position="270"/>
    </location>
</feature>
<dbReference type="InterPro" id="IPR011014">
    <property type="entry name" value="MscS_channel_TM-2"/>
</dbReference>
<dbReference type="RefSeq" id="WP_163968012.1">
    <property type="nucleotide sequence ID" value="NZ_JAAIVB010000078.1"/>
</dbReference>
<dbReference type="PANTHER" id="PTHR30347">
    <property type="entry name" value="POTASSIUM CHANNEL RELATED"/>
    <property type="match status" value="1"/>
</dbReference>
<dbReference type="Gene3D" id="1.10.287.1260">
    <property type="match status" value="1"/>
</dbReference>
<evidence type="ECO:0000256" key="4">
    <source>
        <dbReference type="ARBA" id="ARBA00022692"/>
    </source>
</evidence>
<feature type="domain" description="Mechanosensitive ion channel MscS" evidence="8">
    <location>
        <begin position="114"/>
        <end position="180"/>
    </location>
</feature>
<dbReference type="GO" id="GO:0008381">
    <property type="term" value="F:mechanosensitive monoatomic ion channel activity"/>
    <property type="evidence" value="ECO:0007669"/>
    <property type="project" value="UniProtKB-ARBA"/>
</dbReference>
<comment type="subcellular location">
    <subcellularLocation>
        <location evidence="1">Cell membrane</location>
        <topology evidence="1">Multi-pass membrane protein</topology>
    </subcellularLocation>
</comment>
<dbReference type="SUPFAM" id="SSF82861">
    <property type="entry name" value="Mechanosensitive channel protein MscS (YggB), transmembrane region"/>
    <property type="match status" value="1"/>
</dbReference>
<keyword evidence="5 7" id="KW-1133">Transmembrane helix</keyword>
<evidence type="ECO:0000256" key="7">
    <source>
        <dbReference type="SAM" id="Phobius"/>
    </source>
</evidence>
<dbReference type="SUPFAM" id="SSF82689">
    <property type="entry name" value="Mechanosensitive channel protein MscS (YggB), C-terminal domain"/>
    <property type="match status" value="1"/>
</dbReference>
<dbReference type="EMBL" id="JAAIVB010000078">
    <property type="protein sequence ID" value="NEX64093.1"/>
    <property type="molecule type" value="Genomic_DNA"/>
</dbReference>
<evidence type="ECO:0000259" key="10">
    <source>
        <dbReference type="Pfam" id="PF21088"/>
    </source>
</evidence>
<dbReference type="Pfam" id="PF00924">
    <property type="entry name" value="MS_channel_2nd"/>
    <property type="match status" value="1"/>
</dbReference>
<gene>
    <name evidence="11" type="ORF">G3574_23670</name>
</gene>
<evidence type="ECO:0000313" key="12">
    <source>
        <dbReference type="Proteomes" id="UP000482155"/>
    </source>
</evidence>
<organism evidence="11 12">
    <name type="scientific">Noviherbaspirillum galbum</name>
    <dbReference type="NCBI Taxonomy" id="2709383"/>
    <lineage>
        <taxon>Bacteria</taxon>
        <taxon>Pseudomonadati</taxon>
        <taxon>Pseudomonadota</taxon>
        <taxon>Betaproteobacteria</taxon>
        <taxon>Burkholderiales</taxon>
        <taxon>Oxalobacteraceae</taxon>
        <taxon>Noviherbaspirillum</taxon>
    </lineage>
</organism>
<evidence type="ECO:0000259" key="9">
    <source>
        <dbReference type="Pfam" id="PF21082"/>
    </source>
</evidence>
<feature type="domain" description="Mechanosensitive ion channel transmembrane helices 2/3" evidence="10">
    <location>
        <begin position="73"/>
        <end position="113"/>
    </location>
</feature>
<evidence type="ECO:0000313" key="11">
    <source>
        <dbReference type="EMBL" id="NEX64093.1"/>
    </source>
</evidence>
<feature type="transmembrane region" description="Helical" evidence="7">
    <location>
        <begin position="26"/>
        <end position="52"/>
    </location>
</feature>
<evidence type="ECO:0000256" key="5">
    <source>
        <dbReference type="ARBA" id="ARBA00022989"/>
    </source>
</evidence>
<proteinExistence type="inferred from homology"/>
<keyword evidence="3" id="KW-1003">Cell membrane</keyword>
<comment type="similarity">
    <text evidence="2">Belongs to the MscS (TC 1.A.23) family.</text>
</comment>
<dbReference type="InterPro" id="IPR052702">
    <property type="entry name" value="MscS-like_channel"/>
</dbReference>
<reference evidence="11 12" key="1">
    <citation type="submission" date="2020-02" db="EMBL/GenBank/DDBJ databases">
        <authorList>
            <person name="Kim M.K."/>
        </authorList>
    </citation>
    <scope>NUCLEOTIDE SEQUENCE [LARGE SCALE GENOMIC DNA]</scope>
    <source>
        <strain evidence="11 12">17J57-3</strain>
    </source>
</reference>
<dbReference type="Gene3D" id="2.30.30.60">
    <property type="match status" value="1"/>
</dbReference>